<dbReference type="Pfam" id="PF02731">
    <property type="entry name" value="SKIP_SNW"/>
    <property type="match status" value="1"/>
</dbReference>
<feature type="compositionally biased region" description="Basic and acidic residues" evidence="2">
    <location>
        <begin position="172"/>
        <end position="181"/>
    </location>
</feature>
<comment type="similarity">
    <text evidence="1">Belongs to the SNW family.</text>
</comment>
<feature type="region of interest" description="Disordered" evidence="2">
    <location>
        <begin position="28"/>
        <end position="68"/>
    </location>
</feature>
<feature type="region of interest" description="Disordered" evidence="2">
    <location>
        <begin position="118"/>
        <end position="138"/>
    </location>
</feature>
<accession>A0ABN9UEK4</accession>
<dbReference type="Proteomes" id="UP001189429">
    <property type="component" value="Unassembled WGS sequence"/>
</dbReference>
<dbReference type="EMBL" id="CAUYUJ010015630">
    <property type="protein sequence ID" value="CAK0856398.1"/>
    <property type="molecule type" value="Genomic_DNA"/>
</dbReference>
<evidence type="ECO:0000259" key="3">
    <source>
        <dbReference type="Pfam" id="PF02731"/>
    </source>
</evidence>
<feature type="region of interest" description="Disordered" evidence="2">
    <location>
        <begin position="214"/>
        <end position="246"/>
    </location>
</feature>
<reference evidence="4" key="1">
    <citation type="submission" date="2023-10" db="EMBL/GenBank/DDBJ databases">
        <authorList>
            <person name="Chen Y."/>
            <person name="Shah S."/>
            <person name="Dougan E. K."/>
            <person name="Thang M."/>
            <person name="Chan C."/>
        </authorList>
    </citation>
    <scope>NUCLEOTIDE SEQUENCE [LARGE SCALE GENOMIC DNA]</scope>
</reference>
<proteinExistence type="inferred from homology"/>
<dbReference type="InterPro" id="IPR017862">
    <property type="entry name" value="SKI-int_prot_SKIP"/>
</dbReference>
<gene>
    <name evidence="4" type="ORF">PCOR1329_LOCUS46796</name>
</gene>
<organism evidence="4 5">
    <name type="scientific">Prorocentrum cordatum</name>
    <dbReference type="NCBI Taxonomy" id="2364126"/>
    <lineage>
        <taxon>Eukaryota</taxon>
        <taxon>Sar</taxon>
        <taxon>Alveolata</taxon>
        <taxon>Dinophyceae</taxon>
        <taxon>Prorocentrales</taxon>
        <taxon>Prorocentraceae</taxon>
        <taxon>Prorocentrum</taxon>
    </lineage>
</organism>
<protein>
    <recommendedName>
        <fullName evidence="3">SKI-interacting protein SKIP SNW domain-containing protein</fullName>
    </recommendedName>
</protein>
<keyword evidence="5" id="KW-1185">Reference proteome</keyword>
<comment type="caution">
    <text evidence="4">The sequence shown here is derived from an EMBL/GenBank/DDBJ whole genome shotgun (WGS) entry which is preliminary data.</text>
</comment>
<feature type="domain" description="SKI-interacting protein SKIP SNW" evidence="3">
    <location>
        <begin position="180"/>
        <end position="325"/>
    </location>
</feature>
<evidence type="ECO:0000313" key="5">
    <source>
        <dbReference type="Proteomes" id="UP001189429"/>
    </source>
</evidence>
<dbReference type="PANTHER" id="PTHR12096">
    <property type="entry name" value="NUCLEAR PROTEIN SKIP-RELATED"/>
    <property type="match status" value="1"/>
</dbReference>
<feature type="compositionally biased region" description="Pro residues" evidence="2">
    <location>
        <begin position="224"/>
        <end position="234"/>
    </location>
</feature>
<evidence type="ECO:0000313" key="4">
    <source>
        <dbReference type="EMBL" id="CAK0856398.1"/>
    </source>
</evidence>
<name>A0ABN9UEK4_9DINO</name>
<evidence type="ECO:0000256" key="2">
    <source>
        <dbReference type="SAM" id="MobiDB-lite"/>
    </source>
</evidence>
<dbReference type="InterPro" id="IPR004015">
    <property type="entry name" value="SKI-int_prot_SKIP_SNW-dom"/>
</dbReference>
<sequence>MADFLRKLPKPKGSELEVADVALGSFKPARSGGSELAAVGPVPGSGVGPRGPPPYGRRRGWQPRTLADFGDGGAFPEISVAQYPLDMGKGHANQKVVALQAGADGKMAWDAVIKQKSDKLQMWTRPEDAREKWSKPEQLERPTLELDVLNTERTQKALELALNGKAQAGAPKRAEQKEPEFIRYTPNPNAPGYTPNCRERVIKLVEKQVDPFMPPRFKHKKVPRGPPSPPPPVHHSPAKKLTAKDQKDWKIPPSISNWKNAEGYVIPLDKRLQADGRNLQDVAVNDKFASLSEDLYLAERKAREEIKIRNDMIKQKKIREEEIREVPHGGDISRIGLFRRQCFF</sequence>
<feature type="region of interest" description="Disordered" evidence="2">
    <location>
        <begin position="162"/>
        <end position="195"/>
    </location>
</feature>
<evidence type="ECO:0000256" key="1">
    <source>
        <dbReference type="ARBA" id="ARBA00010197"/>
    </source>
</evidence>